<evidence type="ECO:0000259" key="1">
    <source>
        <dbReference type="PROSITE" id="PS51186"/>
    </source>
</evidence>
<dbReference type="RefSeq" id="WP_061422051.1">
    <property type="nucleotide sequence ID" value="NZ_KQ969062.1"/>
</dbReference>
<dbReference type="AlphaFoldDB" id="A0A139N4S3"/>
<evidence type="ECO:0000313" key="2">
    <source>
        <dbReference type="EMBL" id="KXT71028.1"/>
    </source>
</evidence>
<dbReference type="PANTHER" id="PTHR39173:SF1">
    <property type="entry name" value="ACETYLTRANSFERASE"/>
    <property type="match status" value="1"/>
</dbReference>
<dbReference type="STRING" id="45634.SCRDD08_00215"/>
<gene>
    <name evidence="2" type="ORF">SCRDD08_00215</name>
</gene>
<dbReference type="GO" id="GO:0016747">
    <property type="term" value="F:acyltransferase activity, transferring groups other than amino-acyl groups"/>
    <property type="evidence" value="ECO:0007669"/>
    <property type="project" value="InterPro"/>
</dbReference>
<feature type="domain" description="N-acetyltransferase" evidence="1">
    <location>
        <begin position="1"/>
        <end position="181"/>
    </location>
</feature>
<dbReference type="Gene3D" id="3.40.630.30">
    <property type="match status" value="1"/>
</dbReference>
<dbReference type="Pfam" id="PF13302">
    <property type="entry name" value="Acetyltransf_3"/>
    <property type="match status" value="1"/>
</dbReference>
<dbReference type="EMBL" id="LQRD01000015">
    <property type="protein sequence ID" value="KXT71028.1"/>
    <property type="molecule type" value="Genomic_DNA"/>
</dbReference>
<evidence type="ECO:0000313" key="3">
    <source>
        <dbReference type="Proteomes" id="UP000070377"/>
    </source>
</evidence>
<accession>A0A139N4S3</accession>
<sequence length="181" mass="20707">MKLRRPTLEDKDAILEMIAEFDAAKSYMHGGMGSTWKRAKDYEDWLKIVERKEDVANLPAGWVPAIQFLSFDETGLPLGFLALRLSLNDKLFVEGGHIGYSIRPSQRRKGLAKMQLELGLAEARKQGLERVLITCDEDNEASRRTILSAGGVYENTIDRSQRYWIDLEDEDEQSQTPRMEK</sequence>
<dbReference type="SUPFAM" id="SSF55729">
    <property type="entry name" value="Acyl-CoA N-acyltransferases (Nat)"/>
    <property type="match status" value="1"/>
</dbReference>
<dbReference type="PATRIC" id="fig|45634.12.peg.224"/>
<proteinExistence type="predicted"/>
<protein>
    <recommendedName>
        <fullName evidence="1">N-acetyltransferase domain-containing protein</fullName>
    </recommendedName>
</protein>
<dbReference type="PANTHER" id="PTHR39173">
    <property type="entry name" value="ACETYLTRANSFERASE"/>
    <property type="match status" value="1"/>
</dbReference>
<organism evidence="2 3">
    <name type="scientific">Streptococcus cristatus</name>
    <dbReference type="NCBI Taxonomy" id="45634"/>
    <lineage>
        <taxon>Bacteria</taxon>
        <taxon>Bacillati</taxon>
        <taxon>Bacillota</taxon>
        <taxon>Bacilli</taxon>
        <taxon>Lactobacillales</taxon>
        <taxon>Streptococcaceae</taxon>
        <taxon>Streptococcus</taxon>
    </lineage>
</organism>
<dbReference type="Proteomes" id="UP000070377">
    <property type="component" value="Unassembled WGS sequence"/>
</dbReference>
<dbReference type="InterPro" id="IPR016181">
    <property type="entry name" value="Acyl_CoA_acyltransferase"/>
</dbReference>
<name>A0A139N4S3_STRCR</name>
<dbReference type="CDD" id="cd04301">
    <property type="entry name" value="NAT_SF"/>
    <property type="match status" value="1"/>
</dbReference>
<dbReference type="InterPro" id="IPR000182">
    <property type="entry name" value="GNAT_dom"/>
</dbReference>
<dbReference type="PROSITE" id="PS51186">
    <property type="entry name" value="GNAT"/>
    <property type="match status" value="1"/>
</dbReference>
<reference evidence="2 3" key="1">
    <citation type="submission" date="2016-01" db="EMBL/GenBank/DDBJ databases">
        <title>Highly variable Streptococcus oralis are common among viridans streptococci isolated from primates.</title>
        <authorList>
            <person name="Denapaite D."/>
            <person name="Rieger M."/>
            <person name="Koendgen S."/>
            <person name="Brueckner R."/>
            <person name="Ochigava I."/>
            <person name="Kappeler P."/>
            <person name="Maetz-Rensing K."/>
            <person name="Leendertz F."/>
            <person name="Hakenbeck R."/>
        </authorList>
    </citation>
    <scope>NUCLEOTIDE SEQUENCE [LARGE SCALE GENOMIC DNA]</scope>
    <source>
        <strain evidence="2 3">DD08</strain>
    </source>
</reference>
<comment type="caution">
    <text evidence="2">The sequence shown here is derived from an EMBL/GenBank/DDBJ whole genome shotgun (WGS) entry which is preliminary data.</text>
</comment>